<gene>
    <name evidence="1" type="ORF">GCM10023153_16780</name>
</gene>
<organism evidence="1 2">
    <name type="scientific">Ornithinibacter aureus</name>
    <dbReference type="NCBI Taxonomy" id="622664"/>
    <lineage>
        <taxon>Bacteria</taxon>
        <taxon>Bacillati</taxon>
        <taxon>Actinomycetota</taxon>
        <taxon>Actinomycetes</taxon>
        <taxon>Micrococcales</taxon>
        <taxon>Intrasporangiaceae</taxon>
        <taxon>Ornithinibacter</taxon>
    </lineage>
</organism>
<dbReference type="InterPro" id="IPR029035">
    <property type="entry name" value="DHS-like_NAD/FAD-binding_dom"/>
</dbReference>
<evidence type="ECO:0000313" key="1">
    <source>
        <dbReference type="EMBL" id="GAA4395073.1"/>
    </source>
</evidence>
<dbReference type="RefSeq" id="WP_159902041.1">
    <property type="nucleotide sequence ID" value="NZ_BAABFX010000025.1"/>
</dbReference>
<accession>A0ABP8JRS4</accession>
<dbReference type="SUPFAM" id="SSF52467">
    <property type="entry name" value="DHS-like NAD/FAD-binding domain"/>
    <property type="match status" value="1"/>
</dbReference>
<evidence type="ECO:0000313" key="2">
    <source>
        <dbReference type="Proteomes" id="UP001500390"/>
    </source>
</evidence>
<evidence type="ECO:0008006" key="3">
    <source>
        <dbReference type="Google" id="ProtNLM"/>
    </source>
</evidence>
<protein>
    <recommendedName>
        <fullName evidence="3">SIR2-like domain-containing protein</fullName>
    </recommendedName>
</protein>
<reference evidence="2" key="1">
    <citation type="journal article" date="2019" name="Int. J. Syst. Evol. Microbiol.">
        <title>The Global Catalogue of Microorganisms (GCM) 10K type strain sequencing project: providing services to taxonomists for standard genome sequencing and annotation.</title>
        <authorList>
            <consortium name="The Broad Institute Genomics Platform"/>
            <consortium name="The Broad Institute Genome Sequencing Center for Infectious Disease"/>
            <person name="Wu L."/>
            <person name="Ma J."/>
        </authorList>
    </citation>
    <scope>NUCLEOTIDE SEQUENCE [LARGE SCALE GENOMIC DNA]</scope>
    <source>
        <strain evidence="2">JCM 17738</strain>
    </source>
</reference>
<sequence>MNPNDRCIAPAALITGHALSYTDQPYFQNLIDTLRKPQRPLVLVAGAGVSMAAGLPSWLELVEGVENKLVPDKILSAFRALNSSDLERRSDLVLFLSGDQQSNKNNVKHIREALYRDNSEPEPSAVAEAIAQLASVYQRRISVITTNFDEVLESAMGQAFESVSSFSFENWETWTNLADDDHRASVMHLHGLIYAEDRTSLGPLVLSESDFRLHGPEIQNRLAELLRGSDVLLVGASLADRNITTPLALSKNNGASRFAVLTPTLHRDDLTTQICAEVAVWQADSMRKALGVKPILLKCHSQVAQIVTECALASHEPKMYRRTGAGVRKSKSLHYGTRFNLALGDAYSALGASPRDGSMREVTGVVLSNRLQELTFRRNGPDARLKELRKRYKGRCADDENIGIFVWLRDLPQRTDSTFGLRLLVSSAYAHWRSWSAFRVEPIYSGSRNAAVQAAYGGRTVFLDVPRERHSGSWQGAWAQPLLVGYTSTGTEAAGLPLDQLHLGAVSVNTDRRVTSQNPVDDAPDLSVLMMLTQEELAWFRESVDETMVSLFD</sequence>
<dbReference type="Pfam" id="PF13289">
    <property type="entry name" value="SIR2_2"/>
    <property type="match status" value="1"/>
</dbReference>
<comment type="caution">
    <text evidence="1">The sequence shown here is derived from an EMBL/GenBank/DDBJ whole genome shotgun (WGS) entry which is preliminary data.</text>
</comment>
<proteinExistence type="predicted"/>
<name>A0ABP8JRS4_9MICO</name>
<keyword evidence="2" id="KW-1185">Reference proteome</keyword>
<dbReference type="EMBL" id="BAABFX010000025">
    <property type="protein sequence ID" value="GAA4395073.1"/>
    <property type="molecule type" value="Genomic_DNA"/>
</dbReference>
<dbReference type="Proteomes" id="UP001500390">
    <property type="component" value="Unassembled WGS sequence"/>
</dbReference>
<dbReference type="Gene3D" id="3.40.50.1220">
    <property type="entry name" value="TPP-binding domain"/>
    <property type="match status" value="1"/>
</dbReference>